<dbReference type="SUPFAM" id="SSF53756">
    <property type="entry name" value="UDP-Glycosyltransferase/glycogen phosphorylase"/>
    <property type="match status" value="1"/>
</dbReference>
<gene>
    <name evidence="2" type="ORF">SAMN05660690_1230</name>
</gene>
<proteinExistence type="predicted"/>
<sequence>MQSSIEILSHMTSVPDSDDASDRSDDAREIGHTPRPVTVFLSSVRWGYLWQRHHSLAAAAATSADVVFVESQPRRLRQLVLTPLSRLRGQRQHAVPSSVPRGVRLVAPSPLAVLFPRAWARVLAERILARSGGRPVDVVVYVPSTAYLEVARRLAERGARVVYDAVVSWAEAPRSFHPPKAVLSAEGAMPAHWRVVSDNPVVADGLSRRLGRPVAVVPPAVDDPFLAHDWTPLAQREEVIGWFGALHREVDVDLLCAAARAGLRVETVGPVEDPAVGRQLADAGVTLLPAVSIEDLPRRISHWRVALLAYRGPRVGSITPAKLLNALAGFRVAVRGIPVSEQLADRVVRLPEDDALAVATLRVLVSSPDEVDPLPYDEHSWSTRLRAITGRCA</sequence>
<organism evidence="2 3">
    <name type="scientific">Geodermatophilus telluris</name>
    <dbReference type="NCBI Taxonomy" id="1190417"/>
    <lineage>
        <taxon>Bacteria</taxon>
        <taxon>Bacillati</taxon>
        <taxon>Actinomycetota</taxon>
        <taxon>Actinomycetes</taxon>
        <taxon>Geodermatophilales</taxon>
        <taxon>Geodermatophilaceae</taxon>
        <taxon>Geodermatophilus</taxon>
    </lineage>
</organism>
<evidence type="ECO:0000313" key="2">
    <source>
        <dbReference type="EMBL" id="SDC38992.1"/>
    </source>
</evidence>
<protein>
    <submittedName>
        <fullName evidence="2">Uncharacterized protein</fullName>
    </submittedName>
</protein>
<evidence type="ECO:0000313" key="3">
    <source>
        <dbReference type="Proteomes" id="UP000199416"/>
    </source>
</evidence>
<dbReference type="STRING" id="1190417.SAMN05660690_1230"/>
<name>A0A1G6L6M5_9ACTN</name>
<accession>A0A1G6L6M5</accession>
<dbReference type="Proteomes" id="UP000199416">
    <property type="component" value="Unassembled WGS sequence"/>
</dbReference>
<dbReference type="AlphaFoldDB" id="A0A1G6L6M5"/>
<keyword evidence="3" id="KW-1185">Reference proteome</keyword>
<reference evidence="3" key="1">
    <citation type="submission" date="2016-10" db="EMBL/GenBank/DDBJ databases">
        <authorList>
            <person name="Varghese N."/>
            <person name="Submissions S."/>
        </authorList>
    </citation>
    <scope>NUCLEOTIDE SEQUENCE [LARGE SCALE GENOMIC DNA]</scope>
    <source>
        <strain evidence="3">DSM 45421</strain>
    </source>
</reference>
<feature type="compositionally biased region" description="Basic and acidic residues" evidence="1">
    <location>
        <begin position="20"/>
        <end position="31"/>
    </location>
</feature>
<evidence type="ECO:0000256" key="1">
    <source>
        <dbReference type="SAM" id="MobiDB-lite"/>
    </source>
</evidence>
<feature type="compositionally biased region" description="Polar residues" evidence="1">
    <location>
        <begin position="1"/>
        <end position="15"/>
    </location>
</feature>
<feature type="region of interest" description="Disordered" evidence="1">
    <location>
        <begin position="1"/>
        <end position="31"/>
    </location>
</feature>
<dbReference type="EMBL" id="FMZF01000002">
    <property type="protein sequence ID" value="SDC38992.1"/>
    <property type="molecule type" value="Genomic_DNA"/>
</dbReference>
<dbReference type="Gene3D" id="3.40.50.2000">
    <property type="entry name" value="Glycogen Phosphorylase B"/>
    <property type="match status" value="1"/>
</dbReference>